<proteinExistence type="predicted"/>
<organism evidence="4 5">
    <name type="scientific">Bugula neritina</name>
    <name type="common">Brown bryozoan</name>
    <name type="synonym">Sertularia neritina</name>
    <dbReference type="NCBI Taxonomy" id="10212"/>
    <lineage>
        <taxon>Eukaryota</taxon>
        <taxon>Metazoa</taxon>
        <taxon>Spiralia</taxon>
        <taxon>Lophotrochozoa</taxon>
        <taxon>Bryozoa</taxon>
        <taxon>Gymnolaemata</taxon>
        <taxon>Cheilostomatida</taxon>
        <taxon>Flustrina</taxon>
        <taxon>Buguloidea</taxon>
        <taxon>Bugulidae</taxon>
        <taxon>Bugula</taxon>
    </lineage>
</organism>
<keyword evidence="5" id="KW-1185">Reference proteome</keyword>
<keyword evidence="1" id="KW-0175">Coiled coil</keyword>
<feature type="region of interest" description="Disordered" evidence="2">
    <location>
        <begin position="62"/>
        <end position="106"/>
    </location>
</feature>
<evidence type="ECO:0000256" key="1">
    <source>
        <dbReference type="SAM" id="Coils"/>
    </source>
</evidence>
<feature type="region of interest" description="Disordered" evidence="2">
    <location>
        <begin position="221"/>
        <end position="241"/>
    </location>
</feature>
<dbReference type="InterPro" id="IPR032013">
    <property type="entry name" value="DUF4795"/>
</dbReference>
<evidence type="ECO:0000313" key="5">
    <source>
        <dbReference type="Proteomes" id="UP000593567"/>
    </source>
</evidence>
<evidence type="ECO:0000313" key="4">
    <source>
        <dbReference type="EMBL" id="KAF6039711.1"/>
    </source>
</evidence>
<dbReference type="Pfam" id="PF16043">
    <property type="entry name" value="DUF4795"/>
    <property type="match status" value="1"/>
</dbReference>
<protein>
    <recommendedName>
        <fullName evidence="3">DUF4795 domain-containing protein</fullName>
    </recommendedName>
</protein>
<feature type="coiled-coil region" evidence="1">
    <location>
        <begin position="114"/>
        <end position="141"/>
    </location>
</feature>
<feature type="compositionally biased region" description="Polar residues" evidence="2">
    <location>
        <begin position="506"/>
        <end position="520"/>
    </location>
</feature>
<feature type="domain" description="DUF4795" evidence="3">
    <location>
        <begin position="171"/>
        <end position="354"/>
    </location>
</feature>
<reference evidence="4" key="1">
    <citation type="submission" date="2020-06" db="EMBL/GenBank/DDBJ databases">
        <title>Draft genome of Bugula neritina, a colonial animal packing powerful symbionts and potential medicines.</title>
        <authorList>
            <person name="Rayko M."/>
        </authorList>
    </citation>
    <scope>NUCLEOTIDE SEQUENCE [LARGE SCALE GENOMIC DNA]</scope>
    <source>
        <strain evidence="4">Kwan_BN1</strain>
    </source>
</reference>
<comment type="caution">
    <text evidence="4">The sequence shown here is derived from an EMBL/GenBank/DDBJ whole genome shotgun (WGS) entry which is preliminary data.</text>
</comment>
<dbReference type="EMBL" id="VXIV02000218">
    <property type="protein sequence ID" value="KAF6039711.1"/>
    <property type="molecule type" value="Genomic_DNA"/>
</dbReference>
<feature type="region of interest" description="Disordered" evidence="2">
    <location>
        <begin position="472"/>
        <end position="562"/>
    </location>
</feature>
<dbReference type="OrthoDB" id="5981048at2759"/>
<feature type="compositionally biased region" description="Basic and acidic residues" evidence="2">
    <location>
        <begin position="549"/>
        <end position="562"/>
    </location>
</feature>
<dbReference type="AlphaFoldDB" id="A0A7J7KNG2"/>
<accession>A0A7J7KNG2</accession>
<feature type="compositionally biased region" description="Basic and acidic residues" evidence="2">
    <location>
        <begin position="62"/>
        <end position="71"/>
    </location>
</feature>
<evidence type="ECO:0000259" key="3">
    <source>
        <dbReference type="Pfam" id="PF16043"/>
    </source>
</evidence>
<dbReference type="Proteomes" id="UP000593567">
    <property type="component" value="Unassembled WGS sequence"/>
</dbReference>
<evidence type="ECO:0000256" key="2">
    <source>
        <dbReference type="SAM" id="MobiDB-lite"/>
    </source>
</evidence>
<feature type="compositionally biased region" description="Polar residues" evidence="2">
    <location>
        <begin position="75"/>
        <end position="86"/>
    </location>
</feature>
<name>A0A7J7KNG2_BUGNE</name>
<dbReference type="PANTHER" id="PTHR47080:SF1">
    <property type="entry name" value="CHROMOSOME 16 OPEN READING FRAME 96"/>
    <property type="match status" value="1"/>
</dbReference>
<dbReference type="PANTHER" id="PTHR47080">
    <property type="entry name" value="CHROMOSOME 16 OPEN READING FRAME 96"/>
    <property type="match status" value="1"/>
</dbReference>
<sequence>MSELTNKLNDVDSHKQQLLDLQRRLDALPLAEEIVTWPGLEDALKGVKGEFAAYRPESRARLNVDQNELRPDTAASGSSIDNSLGSKKSHPASRPRSTSSDGPSIGLVDVLEKLGTVDTRHEELKKRVEDLEQQMKNKANKEDISLDLPEDLLEQINDMQNRLTQLDELRAKDADAVKKLQNAMFGLRDDLTNMQNSIDAINFENKEREKALEQLAEKASKLEKEKADKESMEAELDTKADKSQVDGKLNRSLFDSTVADLQKMIDDLLSKLHAYEDAWKQAHSKVEEDVDGKIDRTELDRLKAYIDRKLRDLNTKIKNNSEVFNPFCEDAAGLKRQLLPFNCLSCDKPVVINSGRFFSARTPLSHNNAFGPLGDAFSANKSSRPYTTFELDQIRQHAKSLLNADYVMDYYSTPRTAGGSHTMTYPYKRSTKHGYNRELFNNPTDEIPSDVFMPVRDETEIVGADGHVYRGRFDVTSGDPNPTPSLEVPAAPPSRPKSSPARRSGNNRPGNMTRPKTAQLQVKVESSALPVKKSDSNEGGLADVPTAFDVEHTSLPEQRAKE</sequence>
<gene>
    <name evidence="4" type="ORF">EB796_001991</name>
</gene>